<dbReference type="WBParaSite" id="SVE_1363300.1">
    <property type="protein sequence ID" value="SVE_1363300.1"/>
    <property type="gene ID" value="SVE_1363300"/>
</dbReference>
<keyword evidence="1" id="KW-1133">Transmembrane helix</keyword>
<evidence type="ECO:0000256" key="1">
    <source>
        <dbReference type="SAM" id="Phobius"/>
    </source>
</evidence>
<sequence>MRNMPRKENDFYENNEPKLHFLFRFSSYFLNNLFQTFLLFRYLDIFFNFYNYLYTKILLIVIGILEDRADICFSV</sequence>
<organism evidence="2 3">
    <name type="scientific">Strongyloides venezuelensis</name>
    <name type="common">Threadworm</name>
    <dbReference type="NCBI Taxonomy" id="75913"/>
    <lineage>
        <taxon>Eukaryota</taxon>
        <taxon>Metazoa</taxon>
        <taxon>Ecdysozoa</taxon>
        <taxon>Nematoda</taxon>
        <taxon>Chromadorea</taxon>
        <taxon>Rhabditida</taxon>
        <taxon>Tylenchina</taxon>
        <taxon>Panagrolaimomorpha</taxon>
        <taxon>Strongyloidoidea</taxon>
        <taxon>Strongyloididae</taxon>
        <taxon>Strongyloides</taxon>
    </lineage>
</organism>
<feature type="transmembrane region" description="Helical" evidence="1">
    <location>
        <begin position="21"/>
        <end position="43"/>
    </location>
</feature>
<accession>A0A0K0FSK2</accession>
<dbReference type="AlphaFoldDB" id="A0A0K0FSK2"/>
<evidence type="ECO:0000313" key="2">
    <source>
        <dbReference type="Proteomes" id="UP000035680"/>
    </source>
</evidence>
<dbReference type="Proteomes" id="UP000035680">
    <property type="component" value="Unassembled WGS sequence"/>
</dbReference>
<keyword evidence="2" id="KW-1185">Reference proteome</keyword>
<reference evidence="2" key="1">
    <citation type="submission" date="2014-07" db="EMBL/GenBank/DDBJ databases">
        <authorList>
            <person name="Martin A.A"/>
            <person name="De Silva N."/>
        </authorList>
    </citation>
    <scope>NUCLEOTIDE SEQUENCE</scope>
</reference>
<evidence type="ECO:0000313" key="3">
    <source>
        <dbReference type="WBParaSite" id="SVE_1363300.1"/>
    </source>
</evidence>
<name>A0A0K0FSK2_STRVS</name>
<protein>
    <submittedName>
        <fullName evidence="3">Uncharacterized protein</fullName>
    </submittedName>
</protein>
<proteinExistence type="predicted"/>
<reference evidence="3" key="2">
    <citation type="submission" date="2015-08" db="UniProtKB">
        <authorList>
            <consortium name="WormBaseParasite"/>
        </authorList>
    </citation>
    <scope>IDENTIFICATION</scope>
</reference>
<keyword evidence="1" id="KW-0472">Membrane</keyword>
<keyword evidence="1" id="KW-0812">Transmembrane</keyword>